<dbReference type="AlphaFoldDB" id="A0A0P9CAF2"/>
<sequence>MQLQMSAEEVITKIKQLNDQGESLNKKRVKKADPDLMKHALYYYPSWEHAIRETGLELQ</sequence>
<proteinExistence type="predicted"/>
<comment type="caution">
    <text evidence="1">The sequence shown here is derived from an EMBL/GenBank/DDBJ whole genome shotgun (WGS) entry which is preliminary data.</text>
</comment>
<organism evidence="1 2">
    <name type="scientific">Alicyclobacillus ferrooxydans</name>
    <dbReference type="NCBI Taxonomy" id="471514"/>
    <lineage>
        <taxon>Bacteria</taxon>
        <taxon>Bacillati</taxon>
        <taxon>Bacillota</taxon>
        <taxon>Bacilli</taxon>
        <taxon>Bacillales</taxon>
        <taxon>Alicyclobacillaceae</taxon>
        <taxon>Alicyclobacillus</taxon>
    </lineage>
</organism>
<gene>
    <name evidence="1" type="ORF">AN477_17440</name>
</gene>
<reference evidence="1 2" key="1">
    <citation type="submission" date="2015-09" db="EMBL/GenBank/DDBJ databases">
        <title>Draft genome sequence of Alicyclobacillus ferrooxydans DSM 22381.</title>
        <authorList>
            <person name="Hemp J."/>
        </authorList>
    </citation>
    <scope>NUCLEOTIDE SEQUENCE [LARGE SCALE GENOMIC DNA]</scope>
    <source>
        <strain evidence="1 2">TC-34</strain>
    </source>
</reference>
<dbReference type="Proteomes" id="UP000050482">
    <property type="component" value="Unassembled WGS sequence"/>
</dbReference>
<dbReference type="EMBL" id="LJCO01000077">
    <property type="protein sequence ID" value="KPV42393.1"/>
    <property type="molecule type" value="Genomic_DNA"/>
</dbReference>
<keyword evidence="2" id="KW-1185">Reference proteome</keyword>
<name>A0A0P9CAF2_9BACL</name>
<dbReference type="OrthoDB" id="2626767at2"/>
<protein>
    <submittedName>
        <fullName evidence="1">Uncharacterized protein</fullName>
    </submittedName>
</protein>
<evidence type="ECO:0000313" key="1">
    <source>
        <dbReference type="EMBL" id="KPV42393.1"/>
    </source>
</evidence>
<accession>A0A0P9CAF2</accession>
<dbReference type="PATRIC" id="fig|471514.4.peg.4946"/>
<dbReference type="RefSeq" id="WP_054970458.1">
    <property type="nucleotide sequence ID" value="NZ_LJCO01000077.1"/>
</dbReference>
<evidence type="ECO:0000313" key="2">
    <source>
        <dbReference type="Proteomes" id="UP000050482"/>
    </source>
</evidence>